<dbReference type="Pfam" id="PF00098">
    <property type="entry name" value="zf-CCHC"/>
    <property type="match status" value="1"/>
</dbReference>
<dbReference type="PROSITE" id="PS50158">
    <property type="entry name" value="ZF_CCHC"/>
    <property type="match status" value="2"/>
</dbReference>
<keyword evidence="1" id="KW-0479">Metal-binding</keyword>
<dbReference type="AlphaFoldDB" id="A0A8J7NEU7"/>
<feature type="non-terminal residue" evidence="4">
    <location>
        <position position="402"/>
    </location>
</feature>
<dbReference type="GO" id="GO:0002218">
    <property type="term" value="P:activation of innate immune response"/>
    <property type="evidence" value="ECO:0007669"/>
    <property type="project" value="InterPro"/>
</dbReference>
<dbReference type="SMART" id="SM00343">
    <property type="entry name" value="ZnF_C2HC"/>
    <property type="match status" value="2"/>
</dbReference>
<feature type="domain" description="CCHC-type" evidence="3">
    <location>
        <begin position="22"/>
        <end position="36"/>
    </location>
</feature>
<organism evidence="4 5">
    <name type="scientific">Atractosteus spatula</name>
    <name type="common">Alligator gar</name>
    <name type="synonym">Lepisosteus spatula</name>
    <dbReference type="NCBI Taxonomy" id="7917"/>
    <lineage>
        <taxon>Eukaryota</taxon>
        <taxon>Metazoa</taxon>
        <taxon>Chordata</taxon>
        <taxon>Craniata</taxon>
        <taxon>Vertebrata</taxon>
        <taxon>Euteleostomi</taxon>
        <taxon>Actinopterygii</taxon>
        <taxon>Neopterygii</taxon>
        <taxon>Holostei</taxon>
        <taxon>Semionotiformes</taxon>
        <taxon>Lepisosteidae</taxon>
        <taxon>Atractosteus</taxon>
    </lineage>
</organism>
<evidence type="ECO:0000259" key="3">
    <source>
        <dbReference type="PROSITE" id="PS50158"/>
    </source>
</evidence>
<evidence type="ECO:0000313" key="4">
    <source>
        <dbReference type="EMBL" id="MBN3312092.1"/>
    </source>
</evidence>
<dbReference type="GO" id="GO:0008270">
    <property type="term" value="F:zinc ion binding"/>
    <property type="evidence" value="ECO:0007669"/>
    <property type="project" value="UniProtKB-KW"/>
</dbReference>
<feature type="domain" description="CCHC-type" evidence="3">
    <location>
        <begin position="3"/>
        <end position="16"/>
    </location>
</feature>
<keyword evidence="1" id="KW-0862">Zinc</keyword>
<dbReference type="GO" id="GO:0003723">
    <property type="term" value="F:RNA binding"/>
    <property type="evidence" value="ECO:0007669"/>
    <property type="project" value="InterPro"/>
</dbReference>
<feature type="compositionally biased region" description="Gly residues" evidence="2">
    <location>
        <begin position="217"/>
        <end position="245"/>
    </location>
</feature>
<dbReference type="GO" id="GO:0003690">
    <property type="term" value="F:double-stranded DNA binding"/>
    <property type="evidence" value="ECO:0007669"/>
    <property type="project" value="InterPro"/>
</dbReference>
<dbReference type="PANTHER" id="PTHR22639:SF3">
    <property type="entry name" value="ZINC FINGER CCHC DOMAIN-CONTAINING PROTEIN 3"/>
    <property type="match status" value="1"/>
</dbReference>
<comment type="caution">
    <text evidence="4">The sequence shown here is derived from an EMBL/GenBank/DDBJ whole genome shotgun (WGS) entry which is preliminary data.</text>
</comment>
<keyword evidence="1" id="KW-0863">Zinc-finger</keyword>
<dbReference type="PANTHER" id="PTHR22639">
    <property type="entry name" value="GAG-RELATED PROTEIN"/>
    <property type="match status" value="1"/>
</dbReference>
<feature type="region of interest" description="Disordered" evidence="2">
    <location>
        <begin position="214"/>
        <end position="246"/>
    </location>
</feature>
<dbReference type="EMBL" id="JAAWVO010004278">
    <property type="protein sequence ID" value="MBN3312092.1"/>
    <property type="molecule type" value="Genomic_DNA"/>
</dbReference>
<dbReference type="SUPFAM" id="SSF57756">
    <property type="entry name" value="Retrovirus zinc finger-like domains"/>
    <property type="match status" value="1"/>
</dbReference>
<reference evidence="4" key="1">
    <citation type="journal article" date="2021" name="Cell">
        <title>Tracing the genetic footprints of vertebrate landing in non-teleost ray-finned fishes.</title>
        <authorList>
            <person name="Bi X."/>
            <person name="Wang K."/>
            <person name="Yang L."/>
            <person name="Pan H."/>
            <person name="Jiang H."/>
            <person name="Wei Q."/>
            <person name="Fang M."/>
            <person name="Yu H."/>
            <person name="Zhu C."/>
            <person name="Cai Y."/>
            <person name="He Y."/>
            <person name="Gan X."/>
            <person name="Zeng H."/>
            <person name="Yu D."/>
            <person name="Zhu Y."/>
            <person name="Jiang H."/>
            <person name="Qiu Q."/>
            <person name="Yang H."/>
            <person name="Zhang Y.E."/>
            <person name="Wang W."/>
            <person name="Zhu M."/>
            <person name="He S."/>
            <person name="Zhang G."/>
        </authorList>
    </citation>
    <scope>NUCLEOTIDE SEQUENCE</scope>
    <source>
        <strain evidence="4">Allg_001</strain>
    </source>
</reference>
<evidence type="ECO:0000256" key="1">
    <source>
        <dbReference type="PROSITE-ProRule" id="PRU00047"/>
    </source>
</evidence>
<dbReference type="Gene3D" id="4.10.60.10">
    <property type="entry name" value="Zinc finger, CCHC-type"/>
    <property type="match status" value="1"/>
</dbReference>
<dbReference type="InterPro" id="IPR036875">
    <property type="entry name" value="Znf_CCHC_sf"/>
</dbReference>
<dbReference type="Proteomes" id="UP000736164">
    <property type="component" value="Unassembled WGS sequence"/>
</dbReference>
<protein>
    <submittedName>
        <fullName evidence="4">ZCHC3 protein</fullName>
    </submittedName>
</protein>
<name>A0A8J7NEU7_ATRSP</name>
<dbReference type="InterPro" id="IPR042509">
    <property type="entry name" value="ZCCHC3"/>
</dbReference>
<gene>
    <name evidence="4" type="primary">Zcchc3_19</name>
    <name evidence="4" type="ORF">GTO95_0003064</name>
</gene>
<proteinExistence type="predicted"/>
<evidence type="ECO:0000313" key="5">
    <source>
        <dbReference type="Proteomes" id="UP000736164"/>
    </source>
</evidence>
<evidence type="ECO:0000256" key="2">
    <source>
        <dbReference type="SAM" id="MobiDB-lite"/>
    </source>
</evidence>
<sequence length="402" mass="42413">MVCRRCGEEGHVVASCTAEPACNLCGERGHMYSKCPGRVRTYAQAVSTKPVSFEEQSGRVERRAVSVAEPLGGRGSRVSRERVLDEVKVIDRAGDSGSEGMDVVPETVGTLGGESGEGGLSRTLAMVVGLAEASGGVIKEGEGKQKQLVVGEEGRERMDWGEVVSDEEKRGARDVLAKRKQKSKRKLVAVAEQCKAKGGRTVGGDPNPFGVLDPGSLEGGSEVGGAGSDGMSQGGSVGESIGGETGEIVESGSLSSVGVVLGSGVEVSGVSDSGVVQGTKHKEALRSTGEGSGISKEVSVLGEWGERRRGRVQVSGDGRWEYALGDWPAVKNFSLVCEVGFQCSVQDEGWIRLTDYLERRHPTMRFEYMVSGVAMVAVRLLSLTKEECEAATRELSEGLVRK</sequence>
<accession>A0A8J7NEU7</accession>
<dbReference type="InterPro" id="IPR001878">
    <property type="entry name" value="Znf_CCHC"/>
</dbReference>
<keyword evidence="5" id="KW-1185">Reference proteome</keyword>
<feature type="non-terminal residue" evidence="4">
    <location>
        <position position="1"/>
    </location>
</feature>